<keyword evidence="2" id="KW-1185">Reference proteome</keyword>
<evidence type="ECO:0000313" key="1">
    <source>
        <dbReference type="EMBL" id="TQN73637.1"/>
    </source>
</evidence>
<reference evidence="1 2" key="1">
    <citation type="journal article" date="2019" name="Sci. Rep.">
        <title>Colletotrichum shisoi sp. nov., an anthracnose pathogen of Perilla frutescens in Japan: molecular phylogenetic, morphological and genomic evidence.</title>
        <authorList>
            <person name="Gan P."/>
            <person name="Tsushima A."/>
            <person name="Hiroyama R."/>
            <person name="Narusaka M."/>
            <person name="Takano Y."/>
            <person name="Narusaka Y."/>
            <person name="Kawaradani M."/>
            <person name="Damm U."/>
            <person name="Shirasu K."/>
        </authorList>
    </citation>
    <scope>NUCLEOTIDE SEQUENCE [LARGE SCALE GENOMIC DNA]</scope>
    <source>
        <strain evidence="1 2">PG-2018a</strain>
    </source>
</reference>
<dbReference type="AlphaFoldDB" id="A0A5Q4C4M7"/>
<organism evidence="1 2">
    <name type="scientific">Colletotrichum shisoi</name>
    <dbReference type="NCBI Taxonomy" id="2078593"/>
    <lineage>
        <taxon>Eukaryota</taxon>
        <taxon>Fungi</taxon>
        <taxon>Dikarya</taxon>
        <taxon>Ascomycota</taxon>
        <taxon>Pezizomycotina</taxon>
        <taxon>Sordariomycetes</taxon>
        <taxon>Hypocreomycetidae</taxon>
        <taxon>Glomerellales</taxon>
        <taxon>Glomerellaceae</taxon>
        <taxon>Colletotrichum</taxon>
        <taxon>Colletotrichum destructivum species complex</taxon>
    </lineage>
</organism>
<comment type="caution">
    <text evidence="1">The sequence shown here is derived from an EMBL/GenBank/DDBJ whole genome shotgun (WGS) entry which is preliminary data.</text>
</comment>
<accession>A0A5Q4C4M7</accession>
<dbReference type="EMBL" id="PUHP01000083">
    <property type="protein sequence ID" value="TQN73637.1"/>
    <property type="molecule type" value="Genomic_DNA"/>
</dbReference>
<name>A0A5Q4C4M7_9PEZI</name>
<protein>
    <submittedName>
        <fullName evidence="1">Uncharacterized protein</fullName>
    </submittedName>
</protein>
<sequence>MLPGAAFYEVAVVLVNAMPIELHNNSCVNEGMSWIYYDNIEYLPNTSNAVEMGWADVQPAFKKPTHTGHGNAHLRIANDIPFPESVDHGGFTELAAITYNFPMSMMEGGTPKAMDPAWDICQHYVVTNKIDPTKPVGHGCGFLPDESRSDLKSSLTKEWGIRGVESRACTPELSRSFWSDHSTRHM</sequence>
<dbReference type="OrthoDB" id="4526039at2759"/>
<evidence type="ECO:0000313" key="2">
    <source>
        <dbReference type="Proteomes" id="UP000326340"/>
    </source>
</evidence>
<dbReference type="Proteomes" id="UP000326340">
    <property type="component" value="Unassembled WGS sequence"/>
</dbReference>
<gene>
    <name evidence="1" type="ORF">CSHISOI_01822</name>
</gene>
<proteinExistence type="predicted"/>